<reference evidence="2 3" key="1">
    <citation type="journal article" date="2012" name="Int. J. Syst. Evol. Microbiol.">
        <title>Flammeovirga pacifica sp. nov., isolated from deep-sea sediment.</title>
        <authorList>
            <person name="Xu H."/>
            <person name="Fu Y."/>
            <person name="Yang N."/>
            <person name="Ding Z."/>
            <person name="Lai Q."/>
            <person name="Zeng R."/>
        </authorList>
    </citation>
    <scope>NUCLEOTIDE SEQUENCE [LARGE SCALE GENOMIC DNA]</scope>
    <source>
        <strain evidence="3">DSM 24597 / LMG 26175 / WPAGA1</strain>
    </source>
</reference>
<dbReference type="STRING" id="915059.NH26_22155"/>
<organism evidence="2 3">
    <name type="scientific">Flammeovirga pacifica</name>
    <dbReference type="NCBI Taxonomy" id="915059"/>
    <lineage>
        <taxon>Bacteria</taxon>
        <taxon>Pseudomonadati</taxon>
        <taxon>Bacteroidota</taxon>
        <taxon>Cytophagia</taxon>
        <taxon>Cytophagales</taxon>
        <taxon>Flammeovirgaceae</taxon>
        <taxon>Flammeovirga</taxon>
    </lineage>
</organism>
<protein>
    <recommendedName>
        <fullName evidence="4">Secretion system C-terminal sorting domain-containing protein</fullName>
    </recommendedName>
</protein>
<sequence length="448" mass="50000">MNFQLKLIITCYFLAGLFLHTNATTYYPVKSKFNSINEWKNPGNWRVNNWEPNTGYPQGTDQITFSWNSNIRTLEINFDLDTISDQLTLYPALGGTSLFLEIGTLGNAQLSFKESSSSIFTIKTHENSYLKIKSDLTFGQPGANNYDLLDISGTVDLEGTLKGTNSKQVIQIRKQGILNVKKHTLHTNNELKFIVCGILNIDGNLATDQGLKIELCDGGQINVGGDMEYSCTGESWIIGDGSVSVGGSCKVCPNNNNICDDVDLPVELIYFKGQINPQGNLLIWETASEFNASHFDVEVSSDRKNWHVLGTVNAAGNSTVPIKYQFLDKNSFGKYYRLAQYDFDERIEYYGVVSFTDKDDLFSAKVYPTEVFSNKELKVEVSNANVAYPIVGVLYNQNGVVLDHEIILNEPEQFNSAIYTTPNELTTGVYILMISNGRNSESTKLLVR</sequence>
<evidence type="ECO:0000313" key="3">
    <source>
        <dbReference type="Proteomes" id="UP000179797"/>
    </source>
</evidence>
<feature type="signal peptide" evidence="1">
    <location>
        <begin position="1"/>
        <end position="23"/>
    </location>
</feature>
<evidence type="ECO:0008006" key="4">
    <source>
        <dbReference type="Google" id="ProtNLM"/>
    </source>
</evidence>
<comment type="caution">
    <text evidence="2">The sequence shown here is derived from an EMBL/GenBank/DDBJ whole genome shotgun (WGS) entry which is preliminary data.</text>
</comment>
<dbReference type="AlphaFoldDB" id="A0A1S1YTE5"/>
<dbReference type="OrthoDB" id="978927at2"/>
<name>A0A1S1YTE5_FLAPC</name>
<dbReference type="Proteomes" id="UP000179797">
    <property type="component" value="Unassembled WGS sequence"/>
</dbReference>
<evidence type="ECO:0000256" key="1">
    <source>
        <dbReference type="SAM" id="SignalP"/>
    </source>
</evidence>
<dbReference type="RefSeq" id="WP_052431888.1">
    <property type="nucleotide sequence ID" value="NZ_JRYR02000002.1"/>
</dbReference>
<keyword evidence="3" id="KW-1185">Reference proteome</keyword>
<proteinExistence type="predicted"/>
<dbReference type="EMBL" id="JRYR02000002">
    <property type="protein sequence ID" value="OHX64302.1"/>
    <property type="molecule type" value="Genomic_DNA"/>
</dbReference>
<feature type="chain" id="PRO_5010233213" description="Secretion system C-terminal sorting domain-containing protein" evidence="1">
    <location>
        <begin position="24"/>
        <end position="448"/>
    </location>
</feature>
<gene>
    <name evidence="2" type="ORF">NH26_22155</name>
</gene>
<keyword evidence="1" id="KW-0732">Signal</keyword>
<accession>A0A1S1YTE5</accession>
<evidence type="ECO:0000313" key="2">
    <source>
        <dbReference type="EMBL" id="OHX64302.1"/>
    </source>
</evidence>